<dbReference type="RefSeq" id="WP_102073333.1">
    <property type="nucleotide sequence ID" value="NZ_PDNW01000004.1"/>
</dbReference>
<reference evidence="6 7" key="1">
    <citation type="submission" date="2017-10" db="EMBL/GenBank/DDBJ databases">
        <title>Two draft genome sequences of Pusillimonas sp. strains isolated from a nitrate- and radionuclide-contaminated groundwater in Russia.</title>
        <authorList>
            <person name="Grouzdev D.S."/>
            <person name="Tourova T.P."/>
            <person name="Goeva M.A."/>
            <person name="Babich T.L."/>
            <person name="Sokolova D.S."/>
            <person name="Abdullin R."/>
            <person name="Poltaraus A.B."/>
            <person name="Toshchakov S.V."/>
            <person name="Nazina T.N."/>
        </authorList>
    </citation>
    <scope>NUCLEOTIDE SEQUENCE [LARGE SCALE GENOMIC DNA]</scope>
    <source>
        <strain evidence="6 7">JR1/69-3-13</strain>
    </source>
</reference>
<gene>
    <name evidence="6" type="ORF">CR159_07275</name>
</gene>
<proteinExistence type="inferred from homology"/>
<dbReference type="Gene3D" id="1.10.10.10">
    <property type="entry name" value="Winged helix-like DNA-binding domain superfamily/Winged helix DNA-binding domain"/>
    <property type="match status" value="1"/>
</dbReference>
<dbReference type="GO" id="GO:0003700">
    <property type="term" value="F:DNA-binding transcription factor activity"/>
    <property type="evidence" value="ECO:0007669"/>
    <property type="project" value="InterPro"/>
</dbReference>
<dbReference type="PRINTS" id="PR00039">
    <property type="entry name" value="HTHLYSR"/>
</dbReference>
<dbReference type="Proteomes" id="UP000234190">
    <property type="component" value="Unassembled WGS sequence"/>
</dbReference>
<dbReference type="InterPro" id="IPR000847">
    <property type="entry name" value="LysR_HTH_N"/>
</dbReference>
<dbReference type="InterPro" id="IPR037402">
    <property type="entry name" value="YidZ_PBP2"/>
</dbReference>
<evidence type="ECO:0000256" key="1">
    <source>
        <dbReference type="ARBA" id="ARBA00009437"/>
    </source>
</evidence>
<keyword evidence="3" id="KW-0238">DNA-binding</keyword>
<dbReference type="Pfam" id="PF03466">
    <property type="entry name" value="LysR_substrate"/>
    <property type="match status" value="1"/>
</dbReference>
<feature type="domain" description="HTH lysR-type" evidence="5">
    <location>
        <begin position="1"/>
        <end position="65"/>
    </location>
</feature>
<evidence type="ECO:0000313" key="6">
    <source>
        <dbReference type="EMBL" id="PLC50787.1"/>
    </source>
</evidence>
<dbReference type="InterPro" id="IPR036388">
    <property type="entry name" value="WH-like_DNA-bd_sf"/>
</dbReference>
<dbReference type="GO" id="GO:0003677">
    <property type="term" value="F:DNA binding"/>
    <property type="evidence" value="ECO:0007669"/>
    <property type="project" value="UniProtKB-KW"/>
</dbReference>
<name>A0A2N4U717_9BURK</name>
<keyword evidence="7" id="KW-1185">Reference proteome</keyword>
<evidence type="ECO:0000256" key="4">
    <source>
        <dbReference type="ARBA" id="ARBA00023163"/>
    </source>
</evidence>
<comment type="caution">
    <text evidence="6">The sequence shown here is derived from an EMBL/GenBank/DDBJ whole genome shotgun (WGS) entry which is preliminary data.</text>
</comment>
<dbReference type="SUPFAM" id="SSF46785">
    <property type="entry name" value="Winged helix' DNA-binding domain"/>
    <property type="match status" value="1"/>
</dbReference>
<dbReference type="Gene3D" id="3.40.190.10">
    <property type="entry name" value="Periplasmic binding protein-like II"/>
    <property type="match status" value="2"/>
</dbReference>
<dbReference type="PANTHER" id="PTHR30118">
    <property type="entry name" value="HTH-TYPE TRANSCRIPTIONAL REGULATOR LEUO-RELATED"/>
    <property type="match status" value="1"/>
</dbReference>
<dbReference type="EMBL" id="PDNW01000004">
    <property type="protein sequence ID" value="PLC50787.1"/>
    <property type="molecule type" value="Genomic_DNA"/>
</dbReference>
<dbReference type="PANTHER" id="PTHR30118:SF15">
    <property type="entry name" value="TRANSCRIPTIONAL REGULATORY PROTEIN"/>
    <property type="match status" value="1"/>
</dbReference>
<evidence type="ECO:0000256" key="2">
    <source>
        <dbReference type="ARBA" id="ARBA00023015"/>
    </source>
</evidence>
<accession>A0A2N4U717</accession>
<dbReference type="InterPro" id="IPR050389">
    <property type="entry name" value="LysR-type_TF"/>
</dbReference>
<dbReference type="AlphaFoldDB" id="A0A2N4U717"/>
<keyword evidence="4" id="KW-0804">Transcription</keyword>
<dbReference type="Pfam" id="PF00126">
    <property type="entry name" value="HTH_1"/>
    <property type="match status" value="1"/>
</dbReference>
<protein>
    <submittedName>
        <fullName evidence="6">LysR family transcriptional regulator</fullName>
    </submittedName>
</protein>
<keyword evidence="2" id="KW-0805">Transcription regulation</keyword>
<comment type="similarity">
    <text evidence="1">Belongs to the LysR transcriptional regulatory family.</text>
</comment>
<dbReference type="SUPFAM" id="SSF53850">
    <property type="entry name" value="Periplasmic binding protein-like II"/>
    <property type="match status" value="1"/>
</dbReference>
<dbReference type="CDD" id="cd08417">
    <property type="entry name" value="PBP2_Nitroaromatics_like"/>
    <property type="match status" value="1"/>
</dbReference>
<dbReference type="InterPro" id="IPR005119">
    <property type="entry name" value="LysR_subst-bd"/>
</dbReference>
<evidence type="ECO:0000256" key="3">
    <source>
        <dbReference type="ARBA" id="ARBA00023125"/>
    </source>
</evidence>
<dbReference type="PROSITE" id="PS50931">
    <property type="entry name" value="HTH_LYSR"/>
    <property type="match status" value="1"/>
</dbReference>
<dbReference type="OrthoDB" id="8557381at2"/>
<evidence type="ECO:0000313" key="7">
    <source>
        <dbReference type="Proteomes" id="UP000234190"/>
    </source>
</evidence>
<dbReference type="InterPro" id="IPR036390">
    <property type="entry name" value="WH_DNA-bd_sf"/>
</dbReference>
<sequence>MNIRRSDLPLLISLDVLLEERNVTRAAKRLNISQPALSTQLSRLRDMFNDPLLVLSEAGRGMAPTDRALAIQPRLHQALLDLQGAVASSEDFEPLTAQRNFLVAVNDNLFTQVGLAVTQSVLAHRSPGIRLSFIAPMEENLTYRMERGEIDLYVGLTQKVPDVLKARFLLKDDFRLAQRKGHPRGTEDPSLEEYCSLAHVMVSQEGKFKSSVDDALESLGRERHVALTVSSYNQIPLVLESTDCVATLPNRLLQRYAAYLDILPLPFHLPTFDVAMAWHPRAHEDPAHQWLREHFIRAAGPPAIARPSGPA</sequence>
<organism evidence="6 7">
    <name type="scientific">Pollutimonas subterranea</name>
    <dbReference type="NCBI Taxonomy" id="2045210"/>
    <lineage>
        <taxon>Bacteria</taxon>
        <taxon>Pseudomonadati</taxon>
        <taxon>Pseudomonadota</taxon>
        <taxon>Betaproteobacteria</taxon>
        <taxon>Burkholderiales</taxon>
        <taxon>Alcaligenaceae</taxon>
        <taxon>Pollutimonas</taxon>
    </lineage>
</organism>
<evidence type="ECO:0000259" key="5">
    <source>
        <dbReference type="PROSITE" id="PS50931"/>
    </source>
</evidence>